<evidence type="ECO:0000259" key="4">
    <source>
        <dbReference type="Pfam" id="PF07987"/>
    </source>
</evidence>
<sequence>MVPFVLPTTRSLFVMSVLPFARRRAARPLAVSATALALTLAVPLAAQAHVRVDPGQATAGSYAVLTFRVPTESATASTTKVVVDLPADHPFSSVSYQPVPGWTTKVVTTKLTKPVETKAGATITEAPTQVIWTAESGHDVAPGQFQQFTVAAGPVPDDVTSLELPAHQTYSDGSVVDWDEATPASGDEPEHPAPVLQVVPAGEPGHASPEASDDSDGSSSGVAVGLGVGGLVLGAAGLGAGVVALRRTRRADA</sequence>
<reference evidence="6" key="1">
    <citation type="journal article" date="2019" name="Int. J. Syst. Evol. Microbiol.">
        <title>The Global Catalogue of Microorganisms (GCM) 10K type strain sequencing project: providing services to taxonomists for standard genome sequencing and annotation.</title>
        <authorList>
            <consortium name="The Broad Institute Genomics Platform"/>
            <consortium name="The Broad Institute Genome Sequencing Center for Infectious Disease"/>
            <person name="Wu L."/>
            <person name="Ma J."/>
        </authorList>
    </citation>
    <scope>NUCLEOTIDE SEQUENCE [LARGE SCALE GENOMIC DNA]</scope>
    <source>
        <strain evidence="6">NBRC 106348</strain>
    </source>
</reference>
<keyword evidence="3" id="KW-0732">Signal</keyword>
<protein>
    <recommendedName>
        <fullName evidence="4">YncI copper-binding domain-containing protein</fullName>
    </recommendedName>
</protein>
<evidence type="ECO:0000256" key="2">
    <source>
        <dbReference type="SAM" id="Phobius"/>
    </source>
</evidence>
<feature type="domain" description="YncI copper-binding" evidence="4">
    <location>
        <begin position="49"/>
        <end position="198"/>
    </location>
</feature>
<dbReference type="EMBL" id="BSUK01000001">
    <property type="protein sequence ID" value="GMA24068.1"/>
    <property type="molecule type" value="Genomic_DNA"/>
</dbReference>
<evidence type="ECO:0000256" key="3">
    <source>
        <dbReference type="SAM" id="SignalP"/>
    </source>
</evidence>
<comment type="caution">
    <text evidence="5">The sequence shown here is derived from an EMBL/GenBank/DDBJ whole genome shotgun (WGS) entry which is preliminary data.</text>
</comment>
<accession>A0ABQ6I2B3</accession>
<dbReference type="Proteomes" id="UP001157091">
    <property type="component" value="Unassembled WGS sequence"/>
</dbReference>
<organism evidence="5 6">
    <name type="scientific">Luteimicrobium album</name>
    <dbReference type="NCBI Taxonomy" id="1054550"/>
    <lineage>
        <taxon>Bacteria</taxon>
        <taxon>Bacillati</taxon>
        <taxon>Actinomycetota</taxon>
        <taxon>Actinomycetes</taxon>
        <taxon>Micrococcales</taxon>
        <taxon>Luteimicrobium</taxon>
    </lineage>
</organism>
<feature type="region of interest" description="Disordered" evidence="1">
    <location>
        <begin position="167"/>
        <end position="221"/>
    </location>
</feature>
<dbReference type="CDD" id="cd08545">
    <property type="entry name" value="YcnI_like"/>
    <property type="match status" value="1"/>
</dbReference>
<keyword evidence="2" id="KW-0812">Transmembrane</keyword>
<dbReference type="InterPro" id="IPR012533">
    <property type="entry name" value="YcnI-copper_dom"/>
</dbReference>
<feature type="signal peptide" evidence="3">
    <location>
        <begin position="1"/>
        <end position="48"/>
    </location>
</feature>
<evidence type="ECO:0000256" key="1">
    <source>
        <dbReference type="SAM" id="MobiDB-lite"/>
    </source>
</evidence>
<dbReference type="Gene3D" id="2.60.40.2230">
    <property type="entry name" value="Uncharacterised protein YcnI-like PF07987, DUF1775"/>
    <property type="match status" value="1"/>
</dbReference>
<feature type="chain" id="PRO_5046103993" description="YncI copper-binding domain-containing protein" evidence="3">
    <location>
        <begin position="49"/>
        <end position="253"/>
    </location>
</feature>
<evidence type="ECO:0000313" key="6">
    <source>
        <dbReference type="Proteomes" id="UP001157091"/>
    </source>
</evidence>
<keyword evidence="2" id="KW-1133">Transmembrane helix</keyword>
<proteinExistence type="predicted"/>
<dbReference type="Pfam" id="PF07987">
    <property type="entry name" value="DUF1775"/>
    <property type="match status" value="1"/>
</dbReference>
<evidence type="ECO:0000313" key="5">
    <source>
        <dbReference type="EMBL" id="GMA24068.1"/>
    </source>
</evidence>
<name>A0ABQ6I2B3_9MICO</name>
<keyword evidence="2" id="KW-0472">Membrane</keyword>
<feature type="transmembrane region" description="Helical" evidence="2">
    <location>
        <begin position="222"/>
        <end position="245"/>
    </location>
</feature>
<gene>
    <name evidence="5" type="ORF">GCM10025864_18270</name>
</gene>
<keyword evidence="6" id="KW-1185">Reference proteome</keyword>
<dbReference type="InterPro" id="IPR038507">
    <property type="entry name" value="YcnI-like_sf"/>
</dbReference>